<protein>
    <recommendedName>
        <fullName evidence="1">AB hydrolase-1 domain-containing protein</fullName>
    </recommendedName>
</protein>
<accession>A0A1B9B9L6</accession>
<keyword evidence="3" id="KW-1185">Reference proteome</keyword>
<proteinExistence type="predicted"/>
<dbReference type="PANTHER" id="PTHR43798">
    <property type="entry name" value="MONOACYLGLYCEROL LIPASE"/>
    <property type="match status" value="1"/>
</dbReference>
<dbReference type="Proteomes" id="UP000092578">
    <property type="component" value="Unassembled WGS sequence"/>
</dbReference>
<dbReference type="InterPro" id="IPR000073">
    <property type="entry name" value="AB_hydrolase_1"/>
</dbReference>
<dbReference type="GO" id="GO:0016020">
    <property type="term" value="C:membrane"/>
    <property type="evidence" value="ECO:0007669"/>
    <property type="project" value="TreeGrafter"/>
</dbReference>
<organism evidence="2 3">
    <name type="scientific">Pseudobacillus wudalianchiensis</name>
    <dbReference type="NCBI Taxonomy" id="1743143"/>
    <lineage>
        <taxon>Bacteria</taxon>
        <taxon>Bacillati</taxon>
        <taxon>Bacillota</taxon>
        <taxon>Bacilli</taxon>
        <taxon>Bacillales</taxon>
        <taxon>Bacillaceae</taxon>
        <taxon>Pseudobacillus</taxon>
    </lineage>
</organism>
<dbReference type="InterPro" id="IPR029058">
    <property type="entry name" value="AB_hydrolase_fold"/>
</dbReference>
<dbReference type="RefSeq" id="WP_065409246.1">
    <property type="nucleotide sequence ID" value="NZ_MAYT01000001.1"/>
</dbReference>
<gene>
    <name evidence="2" type="ORF">A8F95_03580</name>
</gene>
<comment type="caution">
    <text evidence="2">The sequence shown here is derived from an EMBL/GenBank/DDBJ whole genome shotgun (WGS) entry which is preliminary data.</text>
</comment>
<dbReference type="EMBL" id="MAYT01000001">
    <property type="protein sequence ID" value="OCA92780.1"/>
    <property type="molecule type" value="Genomic_DNA"/>
</dbReference>
<dbReference type="InterPro" id="IPR050266">
    <property type="entry name" value="AB_hydrolase_sf"/>
</dbReference>
<sequence>MPNFNIEKEEKRYTFLQDSFTFLQDNRKLSYVSYGETNENTVIFFHGFGSSVSSIHPDTTILDKYNVRFFAVNRPGYGNSDLMLKYTMEDYADFINNFLIAKGIQKVSIIGWSAGGLYSQVFADKYSEKVTSLNLVSSAIPLNSKETKKILPSNWKMISNMNRYLPIMTKIYFKNLSKKLSNNLDGTIQESIQQMVESDQKVVNDLLMRTVIMKGTVEAYSNEGLGVYYDALALCKAAKCTSNPLLNANVHIWQGEKDTIWTLETSNYLREKYPNSTYSFIKNEGHLLYLSHWDEILKKTLS</sequence>
<feature type="domain" description="AB hydrolase-1" evidence="1">
    <location>
        <begin position="40"/>
        <end position="291"/>
    </location>
</feature>
<evidence type="ECO:0000259" key="1">
    <source>
        <dbReference type="Pfam" id="PF00561"/>
    </source>
</evidence>
<dbReference type="SUPFAM" id="SSF53474">
    <property type="entry name" value="alpha/beta-Hydrolases"/>
    <property type="match status" value="1"/>
</dbReference>
<dbReference type="Gene3D" id="3.40.50.1820">
    <property type="entry name" value="alpha/beta hydrolase"/>
    <property type="match status" value="1"/>
</dbReference>
<evidence type="ECO:0000313" key="3">
    <source>
        <dbReference type="Proteomes" id="UP000092578"/>
    </source>
</evidence>
<reference evidence="3" key="1">
    <citation type="submission" date="2016-05" db="EMBL/GenBank/DDBJ databases">
        <authorList>
            <person name="Liu B."/>
            <person name="Wang J."/>
            <person name="Zhu Y."/>
            <person name="Liu G."/>
            <person name="Chen Q."/>
            <person name="Chen Z."/>
            <person name="Lan J."/>
            <person name="Che J."/>
            <person name="Ge C."/>
            <person name="Shi H."/>
            <person name="Pan Z."/>
            <person name="Liu X."/>
        </authorList>
    </citation>
    <scope>NUCLEOTIDE SEQUENCE [LARGE SCALE GENOMIC DNA]</scope>
    <source>
        <strain evidence="3">FJAT-27215</strain>
    </source>
</reference>
<dbReference type="AlphaFoldDB" id="A0A1B9B9L6"/>
<name>A0A1B9B9L6_9BACI</name>
<dbReference type="Pfam" id="PF00561">
    <property type="entry name" value="Abhydrolase_1"/>
    <property type="match status" value="1"/>
</dbReference>
<evidence type="ECO:0000313" key="2">
    <source>
        <dbReference type="EMBL" id="OCA92780.1"/>
    </source>
</evidence>
<dbReference type="PANTHER" id="PTHR43798:SF33">
    <property type="entry name" value="HYDROLASE, PUTATIVE (AFU_ORTHOLOGUE AFUA_2G14860)-RELATED"/>
    <property type="match status" value="1"/>
</dbReference>